<dbReference type="Gene3D" id="1.10.10.10">
    <property type="entry name" value="Winged helix-like DNA-binding domain superfamily/Winged helix DNA-binding domain"/>
    <property type="match status" value="1"/>
</dbReference>
<gene>
    <name evidence="2" type="primary">trmB</name>
    <name evidence="2" type="ORF">LFW2832_00667</name>
</gene>
<dbReference type="InterPro" id="IPR051797">
    <property type="entry name" value="TrmB-like"/>
</dbReference>
<dbReference type="SUPFAM" id="SSF46785">
    <property type="entry name" value="Winged helix' DNA-binding domain"/>
    <property type="match status" value="1"/>
</dbReference>
<dbReference type="PANTHER" id="PTHR34293:SF1">
    <property type="entry name" value="HTH-TYPE TRANSCRIPTIONAL REGULATOR TRMBL2"/>
    <property type="match status" value="1"/>
</dbReference>
<dbReference type="InterPro" id="IPR036390">
    <property type="entry name" value="WH_DNA-bd_sf"/>
</dbReference>
<dbReference type="AlphaFoldDB" id="A0A5E4LVW5"/>
<dbReference type="PANTHER" id="PTHR34293">
    <property type="entry name" value="HTH-TYPE TRANSCRIPTIONAL REGULATOR TRMBL2"/>
    <property type="match status" value="1"/>
</dbReference>
<dbReference type="Pfam" id="PF01978">
    <property type="entry name" value="TrmB"/>
    <property type="match status" value="1"/>
</dbReference>
<dbReference type="EMBL" id="CABMJJ010000009">
    <property type="protein sequence ID" value="VVC03996.1"/>
    <property type="molecule type" value="Genomic_DNA"/>
</dbReference>
<feature type="domain" description="Transcription regulator TrmB N-terminal" evidence="1">
    <location>
        <begin position="6"/>
        <end position="57"/>
    </location>
</feature>
<dbReference type="InterPro" id="IPR002831">
    <property type="entry name" value="Tscrpt_reg_TrmB_N"/>
</dbReference>
<evidence type="ECO:0000313" key="3">
    <source>
        <dbReference type="Proteomes" id="UP000789941"/>
    </source>
</evidence>
<organism evidence="2 3">
    <name type="scientific">Candidatus Bilamarchaeum dharawalense</name>
    <dbReference type="NCBI Taxonomy" id="2885759"/>
    <lineage>
        <taxon>Archaea</taxon>
        <taxon>Candidatus Micrarchaeota</taxon>
        <taxon>Candidatus Micrarchaeia</taxon>
        <taxon>Candidatus Anstonellales</taxon>
        <taxon>Candidatus Bilamarchaeaceae</taxon>
        <taxon>Candidatus Bilamarchaeum</taxon>
    </lineage>
</organism>
<accession>A0A5E4LVW5</accession>
<sequence>MIVEILRKLGLNRHEIDVYLALLEIGQTTSGPLVKKTRIPSSKIYHILGGLIEKGLVGYLHYGGVKHFRVNKPLALRHLLDLKEQELSGLKSELETALPSLESEYEAEKTEYRVELFEGLRGIKSVYDISFDQLKKGEEMYTIGYPVLASQLLNAYFKEFHKKLAKKGIVAKILYDYDTWFSKKREPRPHAEQRYLPKGIKTPAFIHIFKDHIGIMVVTEKQKLSIFIKNKEVADSYIHYFNLLWRVGREPE</sequence>
<evidence type="ECO:0000259" key="1">
    <source>
        <dbReference type="Pfam" id="PF01978"/>
    </source>
</evidence>
<reference evidence="2 3" key="1">
    <citation type="submission" date="2019-08" db="EMBL/GenBank/DDBJ databases">
        <authorList>
            <person name="Vazquez-Campos X."/>
        </authorList>
    </citation>
    <scope>NUCLEOTIDE SEQUENCE [LARGE SCALE GENOMIC DNA]</scope>
    <source>
        <strain evidence="2">LFW-283_2</strain>
    </source>
</reference>
<evidence type="ECO:0000313" key="2">
    <source>
        <dbReference type="EMBL" id="VVC03996.1"/>
    </source>
</evidence>
<protein>
    <submittedName>
        <fullName evidence="2">HTH-type sugar sensing transcriptional regulator TrmB</fullName>
    </submittedName>
</protein>
<proteinExistence type="predicted"/>
<name>A0A5E4LVW5_9ARCH</name>
<dbReference type="Proteomes" id="UP000789941">
    <property type="component" value="Unassembled WGS sequence"/>
</dbReference>
<dbReference type="InterPro" id="IPR036388">
    <property type="entry name" value="WH-like_DNA-bd_sf"/>
</dbReference>
<comment type="caution">
    <text evidence="2">The sequence shown here is derived from an EMBL/GenBank/DDBJ whole genome shotgun (WGS) entry which is preliminary data.</text>
</comment>